<dbReference type="Gene3D" id="2.60.120.560">
    <property type="entry name" value="Exo-inulinase, domain 1"/>
    <property type="match status" value="1"/>
</dbReference>
<organism evidence="7 8">
    <name type="scientific">Aporhodopirellula rubra</name>
    <dbReference type="NCBI Taxonomy" id="980271"/>
    <lineage>
        <taxon>Bacteria</taxon>
        <taxon>Pseudomonadati</taxon>
        <taxon>Planctomycetota</taxon>
        <taxon>Planctomycetia</taxon>
        <taxon>Pirellulales</taxon>
        <taxon>Pirellulaceae</taxon>
        <taxon>Aporhodopirellula</taxon>
    </lineage>
</organism>
<dbReference type="Proteomes" id="UP000536179">
    <property type="component" value="Unassembled WGS sequence"/>
</dbReference>
<evidence type="ECO:0000256" key="2">
    <source>
        <dbReference type="ARBA" id="ARBA00022723"/>
    </source>
</evidence>
<reference evidence="7 8" key="1">
    <citation type="submission" date="2020-08" db="EMBL/GenBank/DDBJ databases">
        <title>Genomic Encyclopedia of Type Strains, Phase III (KMG-III): the genomes of soil and plant-associated and newly described type strains.</title>
        <authorList>
            <person name="Whitman W."/>
        </authorList>
    </citation>
    <scope>NUCLEOTIDE SEQUENCE [LARGE SCALE GENOMIC DNA]</scope>
    <source>
        <strain evidence="7 8">CECT 8075</strain>
    </source>
</reference>
<dbReference type="GO" id="GO:0020037">
    <property type="term" value="F:heme binding"/>
    <property type="evidence" value="ECO:0007669"/>
    <property type="project" value="InterPro"/>
</dbReference>
<feature type="domain" description="Cytochrome c" evidence="5">
    <location>
        <begin position="316"/>
        <end position="404"/>
    </location>
</feature>
<dbReference type="PROSITE" id="PS51820">
    <property type="entry name" value="PA14"/>
    <property type="match status" value="1"/>
</dbReference>
<dbReference type="PANTHER" id="PTHR33546:SF1">
    <property type="entry name" value="LARGE, MULTIFUNCTIONAL SECRETED PROTEIN"/>
    <property type="match status" value="1"/>
</dbReference>
<dbReference type="Pfam" id="PF06439">
    <property type="entry name" value="3keto-disac_hyd"/>
    <property type="match status" value="1"/>
</dbReference>
<comment type="caution">
    <text evidence="7">The sequence shown here is derived from an EMBL/GenBank/DDBJ whole genome shotgun (WGS) entry which is preliminary data.</text>
</comment>
<proteinExistence type="predicted"/>
<evidence type="ECO:0000313" key="7">
    <source>
        <dbReference type="EMBL" id="MBB3206232.1"/>
    </source>
</evidence>
<dbReference type="AlphaFoldDB" id="A0A7W5DXY9"/>
<sequence>MSGICLIPLCFQRVAVATGTPDPEVAQDDPDFAIQGEYVGVDRAMQVIAAGDGDFDLVIYEGGLPGAGTTGQPRRIESDIDAVEDLIESMGLEKVERVSPTMGRDAPAGAIALFDGTQDAIDQHWEKGQLTDDGLLKEGTQTKQRFHDYTLHLEFRTPYAPEARGQKRGNSGVYHQGRFETQILDSFGLEGLDNEAGGIYTVSAPSVNACFPPLRWQTYDVDFTAARYDADGNKTANARMTVRLNGIIVQNDVEVPNPTRASTVKAGPEPGPIVLQNHGDPVRFRNIWLMPRDSRREAARPIVPGFERFVGTASTSVADAGEVLIGSLACAACHRDDESMLPAQRGPNLSEVAGRVRTDSIVSMIADPHMTKTGTTMPDPWPGADDQTRRKNAEAITSYLMLRGKGQLVDRVVSQNLANKGEKLYHEVGCVACHGAIGDDNKKTPLATTVPLGQTHRKYTVPSLIHFLQNCTTIREGLRMPAMVGSTEEIAAVAAYLTAETTVGESSGQFTRRLYRGNWNQLPNFDEMDPVATAEVGDLKIDDINPANNFAAVFEANVSIENNGEYTFVLSSDDGSAMEIDGHRLEHDGIHPESSREATYTMKAGVYPIRVEYFDGGGQIALSLKMKDPRLGQDDISVWLTGGEEGAPIDLLPSAFEPDESLVDLGQKLFGSAGCINCHDFEGSDSASLKMAMPLHELTLTRGCLAVPAKAPAVDYGLGATQVNAIAAALDRRRAGEVPAQEDSRQVQFTMMALNCYACHERDSIGGPEASRDEFFHTTIPEMGLEGRLPPSLTGVADKLNDGYLKDVLSEGANARGYMHTRMPAFDQERLAGFYDAIVRLDRSDEVQTYPATKTLQQVQIDGRKLCGNAGLSCIKCHSYNGNDAGGLGAIDMLMMPQRLRHEWFQRYLQDPTKYRPGTRMPNSFVDGRSALVDIDGGDPARQIDAIWEYLVMGTKAKEPQGLNQKAIVLAANQRPRIYRNFFTDVSPRGIGVGYPADLNLIWDAERMSLAKVWKNAFVDASLHWRGRGQGSQQPLGDAVLTVDSASPLAMLASVSEPWPKESGRDLGYQMRGYRLDENGNPSFRYTIGEILVEDFPVPDADGLRRRFTFHASDAAPEGVLVWQIATGKIEPVDGGYRIDDRATVSVEGVKVQLLSVNGSQVLRAAIAADSTTTVTQTIRW</sequence>
<dbReference type="SMART" id="SM00758">
    <property type="entry name" value="PA14"/>
    <property type="match status" value="1"/>
</dbReference>
<evidence type="ECO:0000256" key="3">
    <source>
        <dbReference type="ARBA" id="ARBA00023004"/>
    </source>
</evidence>
<evidence type="ECO:0000313" key="8">
    <source>
        <dbReference type="Proteomes" id="UP000536179"/>
    </source>
</evidence>
<accession>A0A7W5DXY9</accession>
<dbReference type="InterPro" id="IPR009056">
    <property type="entry name" value="Cyt_c-like_dom"/>
</dbReference>
<dbReference type="GO" id="GO:0009055">
    <property type="term" value="F:electron transfer activity"/>
    <property type="evidence" value="ECO:0007669"/>
    <property type="project" value="InterPro"/>
</dbReference>
<keyword evidence="2 4" id="KW-0479">Metal-binding</keyword>
<evidence type="ECO:0000256" key="1">
    <source>
        <dbReference type="ARBA" id="ARBA00022617"/>
    </source>
</evidence>
<dbReference type="GO" id="GO:0046872">
    <property type="term" value="F:metal ion binding"/>
    <property type="evidence" value="ECO:0007669"/>
    <property type="project" value="UniProtKB-KW"/>
</dbReference>
<dbReference type="InterPro" id="IPR036909">
    <property type="entry name" value="Cyt_c-like_dom_sf"/>
</dbReference>
<dbReference type="GO" id="GO:0016787">
    <property type="term" value="F:hydrolase activity"/>
    <property type="evidence" value="ECO:0007669"/>
    <property type="project" value="InterPro"/>
</dbReference>
<dbReference type="EMBL" id="JACHXU010000006">
    <property type="protein sequence ID" value="MBB3206232.1"/>
    <property type="molecule type" value="Genomic_DNA"/>
</dbReference>
<dbReference type="InterPro" id="IPR037524">
    <property type="entry name" value="PA14/GLEYA"/>
</dbReference>
<dbReference type="InterPro" id="IPR011658">
    <property type="entry name" value="PA14_dom"/>
</dbReference>
<dbReference type="PANTHER" id="PTHR33546">
    <property type="entry name" value="LARGE, MULTIFUNCTIONAL SECRETED PROTEIN-RELATED"/>
    <property type="match status" value="1"/>
</dbReference>
<name>A0A7W5DXY9_9BACT</name>
<keyword evidence="3 4" id="KW-0408">Iron</keyword>
<gene>
    <name evidence="7" type="ORF">FHS27_002041</name>
</gene>
<dbReference type="RefSeq" id="WP_221224999.1">
    <property type="nucleotide sequence ID" value="NZ_JACHXU010000006.1"/>
</dbReference>
<evidence type="ECO:0000256" key="4">
    <source>
        <dbReference type="PROSITE-ProRule" id="PRU00433"/>
    </source>
</evidence>
<dbReference type="SUPFAM" id="SSF48695">
    <property type="entry name" value="Multiheme cytochromes"/>
    <property type="match status" value="1"/>
</dbReference>
<dbReference type="Gene3D" id="3.90.182.10">
    <property type="entry name" value="Toxin - Anthrax Protective Antigen,domain 1"/>
    <property type="match status" value="1"/>
</dbReference>
<dbReference type="SUPFAM" id="SSF56988">
    <property type="entry name" value="Anthrax protective antigen"/>
    <property type="match status" value="1"/>
</dbReference>
<keyword evidence="8" id="KW-1185">Reference proteome</keyword>
<dbReference type="Gene3D" id="1.10.760.10">
    <property type="entry name" value="Cytochrome c-like domain"/>
    <property type="match status" value="4"/>
</dbReference>
<feature type="domain" description="PA14" evidence="6">
    <location>
        <begin position="505"/>
        <end position="642"/>
    </location>
</feature>
<dbReference type="Pfam" id="PF07691">
    <property type="entry name" value="PA14"/>
    <property type="match status" value="1"/>
</dbReference>
<evidence type="ECO:0000259" key="6">
    <source>
        <dbReference type="PROSITE" id="PS51820"/>
    </source>
</evidence>
<dbReference type="SUPFAM" id="SSF46626">
    <property type="entry name" value="Cytochrome c"/>
    <property type="match status" value="3"/>
</dbReference>
<dbReference type="PROSITE" id="PS51007">
    <property type="entry name" value="CYTC"/>
    <property type="match status" value="2"/>
</dbReference>
<feature type="domain" description="Cytochrome c" evidence="5">
    <location>
        <begin position="416"/>
        <end position="501"/>
    </location>
</feature>
<dbReference type="InterPro" id="IPR036280">
    <property type="entry name" value="Multihaem_cyt_sf"/>
</dbReference>
<dbReference type="InterPro" id="IPR010496">
    <property type="entry name" value="AL/BT2_dom"/>
</dbReference>
<evidence type="ECO:0000259" key="5">
    <source>
        <dbReference type="PROSITE" id="PS51007"/>
    </source>
</evidence>
<dbReference type="Pfam" id="PF13442">
    <property type="entry name" value="Cytochrome_CBB3"/>
    <property type="match status" value="1"/>
</dbReference>
<protein>
    <submittedName>
        <fullName evidence="7">Mono/diheme cytochrome c family protein</fullName>
    </submittedName>
</protein>
<keyword evidence="1 4" id="KW-0349">Heme</keyword>